<feature type="signal peptide" evidence="1">
    <location>
        <begin position="1"/>
        <end position="18"/>
    </location>
</feature>
<proteinExistence type="predicted"/>
<gene>
    <name evidence="2" type="ORF">FNW21_09810</name>
</gene>
<dbReference type="PROSITE" id="PS51257">
    <property type="entry name" value="PROKAR_LIPOPROTEIN"/>
    <property type="match status" value="1"/>
</dbReference>
<reference evidence="2 3" key="1">
    <citation type="submission" date="2019-07" db="EMBL/GenBank/DDBJ databases">
        <title>Novel species of Flavobacterium.</title>
        <authorList>
            <person name="Liu Q."/>
            <person name="Xin Y.-H."/>
        </authorList>
    </citation>
    <scope>NUCLEOTIDE SEQUENCE [LARGE SCALE GENOMIC DNA]</scope>
    <source>
        <strain evidence="2 3">LB1R34</strain>
    </source>
</reference>
<evidence type="ECO:0000313" key="2">
    <source>
        <dbReference type="EMBL" id="TRX39221.1"/>
    </source>
</evidence>
<evidence type="ECO:0000313" key="3">
    <source>
        <dbReference type="Proteomes" id="UP000316371"/>
    </source>
</evidence>
<dbReference type="Proteomes" id="UP000316371">
    <property type="component" value="Unassembled WGS sequence"/>
</dbReference>
<comment type="caution">
    <text evidence="2">The sequence shown here is derived from an EMBL/GenBank/DDBJ whole genome shotgun (WGS) entry which is preliminary data.</text>
</comment>
<name>A0A553E2F1_9FLAO</name>
<evidence type="ECO:0000256" key="1">
    <source>
        <dbReference type="SAM" id="SignalP"/>
    </source>
</evidence>
<sequence>MKKIILLCILSVVMFACKSTSVTTTKLDRPTQVGIKGNWQITSVDYPGSNYIKVNSFDIADSKCFIGSQWKFISNNNKGDMTLNSPSCTAFTSAITWFVNKEGQFVLKILDEGLKSKKVRTGFVLGIANQSENSFQLIDKIDVGGKSTDVVYQFQKLN</sequence>
<protein>
    <submittedName>
        <fullName evidence="2">Uncharacterized protein</fullName>
    </submittedName>
</protein>
<dbReference type="OrthoDB" id="1121756at2"/>
<dbReference type="RefSeq" id="WP_144256564.1">
    <property type="nucleotide sequence ID" value="NZ_VJZT01000009.1"/>
</dbReference>
<organism evidence="2 3">
    <name type="scientific">Flavobacterium restrictum</name>
    <dbReference type="NCBI Taxonomy" id="2594428"/>
    <lineage>
        <taxon>Bacteria</taxon>
        <taxon>Pseudomonadati</taxon>
        <taxon>Bacteroidota</taxon>
        <taxon>Flavobacteriia</taxon>
        <taxon>Flavobacteriales</taxon>
        <taxon>Flavobacteriaceae</taxon>
        <taxon>Flavobacterium</taxon>
    </lineage>
</organism>
<dbReference type="AlphaFoldDB" id="A0A553E2F1"/>
<keyword evidence="1" id="KW-0732">Signal</keyword>
<accession>A0A553E2F1</accession>
<dbReference type="EMBL" id="VJZT01000009">
    <property type="protein sequence ID" value="TRX39221.1"/>
    <property type="molecule type" value="Genomic_DNA"/>
</dbReference>
<keyword evidence="3" id="KW-1185">Reference proteome</keyword>
<feature type="chain" id="PRO_5021895684" evidence="1">
    <location>
        <begin position="19"/>
        <end position="158"/>
    </location>
</feature>